<dbReference type="Gene3D" id="3.30.2010.10">
    <property type="entry name" value="Metalloproteases ('zincins'), catalytic domain"/>
    <property type="match status" value="1"/>
</dbReference>
<evidence type="ECO:0000313" key="2">
    <source>
        <dbReference type="EMBL" id="NBG67332.1"/>
    </source>
</evidence>
<dbReference type="Pfam" id="PF01863">
    <property type="entry name" value="YgjP-like"/>
    <property type="match status" value="1"/>
</dbReference>
<feature type="domain" description="YgjP-like metallopeptidase" evidence="1">
    <location>
        <begin position="31"/>
        <end position="239"/>
    </location>
</feature>
<dbReference type="CDD" id="cd07344">
    <property type="entry name" value="M48_yhfN_like"/>
    <property type="match status" value="1"/>
</dbReference>
<protein>
    <submittedName>
        <fullName evidence="2">DUF45 domain-containing protein</fullName>
    </submittedName>
</protein>
<reference evidence="2 3" key="1">
    <citation type="submission" date="2019-12" db="EMBL/GenBank/DDBJ databases">
        <authorList>
            <person name="Zhao J."/>
        </authorList>
    </citation>
    <scope>NUCLEOTIDE SEQUENCE [LARGE SCALE GENOMIC DNA]</scope>
    <source>
        <strain evidence="2 3">S-15</strain>
    </source>
</reference>
<dbReference type="InterPro" id="IPR053136">
    <property type="entry name" value="UTP_pyrophosphatase-like"/>
</dbReference>
<dbReference type="Proteomes" id="UP000470771">
    <property type="component" value="Unassembled WGS sequence"/>
</dbReference>
<accession>A0A6N9NN65</accession>
<keyword evidence="3" id="KW-1185">Reference proteome</keyword>
<proteinExistence type="predicted"/>
<dbReference type="InterPro" id="IPR002725">
    <property type="entry name" value="YgjP-like_metallopeptidase"/>
</dbReference>
<sequence>MHQGGKTQFLMEVLTYGHIDLSYTLERHDRKSLGIEVHPDLSIVAKAPETASFEDIEGKLLKRARWIVKQQQYFEQFLPRKPKSEYFSGETHYYLGKSFLLKARVGDTKTVKMKNGCLWVTHPNPSPSITKTLLTDWYYQHANKMFENKFEVNFKKFERFQLSKPELEIRRMKNRWGSCSAQGIIRLNPELIKTPSPCIDYVIIHELCHLIEPNHSKQFYELLERQLPNYQFLKGRLEKFEL</sequence>
<dbReference type="EMBL" id="WWNE01000018">
    <property type="protein sequence ID" value="NBG67332.1"/>
    <property type="molecule type" value="Genomic_DNA"/>
</dbReference>
<dbReference type="PANTHER" id="PTHR30399">
    <property type="entry name" value="UNCHARACTERIZED PROTEIN YGJP"/>
    <property type="match status" value="1"/>
</dbReference>
<gene>
    <name evidence="2" type="ORF">GQN54_14485</name>
</gene>
<organism evidence="2 3">
    <name type="scientific">Acidiluteibacter ferrifornacis</name>
    <dbReference type="NCBI Taxonomy" id="2692424"/>
    <lineage>
        <taxon>Bacteria</taxon>
        <taxon>Pseudomonadati</taxon>
        <taxon>Bacteroidota</taxon>
        <taxon>Flavobacteriia</taxon>
        <taxon>Flavobacteriales</taxon>
        <taxon>Cryomorphaceae</taxon>
        <taxon>Acidiluteibacter</taxon>
    </lineage>
</organism>
<evidence type="ECO:0000313" key="3">
    <source>
        <dbReference type="Proteomes" id="UP000470771"/>
    </source>
</evidence>
<comment type="caution">
    <text evidence="2">The sequence shown here is derived from an EMBL/GenBank/DDBJ whole genome shotgun (WGS) entry which is preliminary data.</text>
</comment>
<dbReference type="AlphaFoldDB" id="A0A6N9NN65"/>
<name>A0A6N9NN65_9FLAO</name>
<dbReference type="PANTHER" id="PTHR30399:SF1">
    <property type="entry name" value="UTP PYROPHOSPHATASE"/>
    <property type="match status" value="1"/>
</dbReference>
<evidence type="ECO:0000259" key="1">
    <source>
        <dbReference type="Pfam" id="PF01863"/>
    </source>
</evidence>